<evidence type="ECO:0000313" key="2">
    <source>
        <dbReference type="Proteomes" id="UP001234581"/>
    </source>
</evidence>
<organism evidence="1 2">
    <name type="scientific">Lichtheimia ornata</name>
    <dbReference type="NCBI Taxonomy" id="688661"/>
    <lineage>
        <taxon>Eukaryota</taxon>
        <taxon>Fungi</taxon>
        <taxon>Fungi incertae sedis</taxon>
        <taxon>Mucoromycota</taxon>
        <taxon>Mucoromycotina</taxon>
        <taxon>Mucoromycetes</taxon>
        <taxon>Mucorales</taxon>
        <taxon>Lichtheimiaceae</taxon>
        <taxon>Lichtheimia</taxon>
    </lineage>
</organism>
<accession>A0AAD7UXG6</accession>
<evidence type="ECO:0000313" key="1">
    <source>
        <dbReference type="EMBL" id="KAJ8654659.1"/>
    </source>
</evidence>
<dbReference type="GeneID" id="83217115"/>
<dbReference type="Proteomes" id="UP001234581">
    <property type="component" value="Unassembled WGS sequence"/>
</dbReference>
<keyword evidence="2" id="KW-1185">Reference proteome</keyword>
<reference evidence="1 2" key="1">
    <citation type="submission" date="2023-03" db="EMBL/GenBank/DDBJ databases">
        <title>Genome sequence of Lichtheimia ornata CBS 291.66.</title>
        <authorList>
            <person name="Mohabir J.T."/>
            <person name="Shea T.P."/>
            <person name="Kurbessoian T."/>
            <person name="Berby B."/>
            <person name="Fontaine J."/>
            <person name="Livny J."/>
            <person name="Gnirke A."/>
            <person name="Stajich J.E."/>
            <person name="Cuomo C.A."/>
        </authorList>
    </citation>
    <scope>NUCLEOTIDE SEQUENCE [LARGE SCALE GENOMIC DNA]</scope>
    <source>
        <strain evidence="1">CBS 291.66</strain>
    </source>
</reference>
<dbReference type="EMBL" id="JARTCD010000058">
    <property type="protein sequence ID" value="KAJ8654659.1"/>
    <property type="molecule type" value="Genomic_DNA"/>
</dbReference>
<name>A0AAD7UXG6_9FUNG</name>
<comment type="caution">
    <text evidence="1">The sequence shown here is derived from an EMBL/GenBank/DDBJ whole genome shotgun (WGS) entry which is preliminary data.</text>
</comment>
<sequence>MADYHGNNFDLVHRVIASFNTQRPLIPYNAAPAQMRARLMERTESPVPDDDTKAVDHVNFDKFSKLNHPCQCTQEMQQRRTDFKAVARARPERIWDPILYLPATSLQRHRLIKWRTHWLPSYPLGNCRCGHQAAHRDHYDLDGCPRIEPMIQYLHESLGQQLLATKPDDTHLLDFIMNVLPRSTGDLKGHWRRTWPALLNTLRNIDVLTHPEEDF</sequence>
<dbReference type="AlphaFoldDB" id="A0AAD7UXG6"/>
<gene>
    <name evidence="1" type="ORF">O0I10_009710</name>
</gene>
<proteinExistence type="predicted"/>
<dbReference type="RefSeq" id="XP_058339573.1">
    <property type="nucleotide sequence ID" value="XM_058489697.1"/>
</dbReference>
<protein>
    <submittedName>
        <fullName evidence="1">Uncharacterized protein</fullName>
    </submittedName>
</protein>